<keyword evidence="2" id="KW-0472">Membrane</keyword>
<evidence type="ECO:0000256" key="1">
    <source>
        <dbReference type="SAM" id="Coils"/>
    </source>
</evidence>
<keyword evidence="1" id="KW-0175">Coiled coil</keyword>
<reference evidence="3" key="1">
    <citation type="submission" date="2023-10" db="EMBL/GenBank/DDBJ databases">
        <title>Genome assembly of Pristionchus species.</title>
        <authorList>
            <person name="Yoshida K."/>
            <person name="Sommer R.J."/>
        </authorList>
    </citation>
    <scope>NUCLEOTIDE SEQUENCE</scope>
    <source>
        <strain evidence="3">RS5133</strain>
    </source>
</reference>
<evidence type="ECO:0000313" key="4">
    <source>
        <dbReference type="Proteomes" id="UP001432322"/>
    </source>
</evidence>
<keyword evidence="2" id="KW-1133">Transmembrane helix</keyword>
<dbReference type="Proteomes" id="UP001432322">
    <property type="component" value="Unassembled WGS sequence"/>
</dbReference>
<evidence type="ECO:0000256" key="2">
    <source>
        <dbReference type="SAM" id="Phobius"/>
    </source>
</evidence>
<name>A0AAV5VA62_9BILA</name>
<feature type="transmembrane region" description="Helical" evidence="2">
    <location>
        <begin position="127"/>
        <end position="150"/>
    </location>
</feature>
<proteinExistence type="predicted"/>
<feature type="non-terminal residue" evidence="3">
    <location>
        <position position="1"/>
    </location>
</feature>
<gene>
    <name evidence="3" type="ORF">PFISCL1PPCAC_6686</name>
</gene>
<feature type="coiled-coil region" evidence="1">
    <location>
        <begin position="24"/>
        <end position="107"/>
    </location>
</feature>
<evidence type="ECO:0000313" key="3">
    <source>
        <dbReference type="EMBL" id="GMT15389.1"/>
    </source>
</evidence>
<accession>A0AAV5VA62</accession>
<sequence length="156" mass="17491">CLNGNDGPAQKKEMAEDSVDSAMLEKANKEIERLQKLFEGACREAGSALLRAEEAESRLDVKPFEIVALQKVNDELSEKIFDLANEVDRLKSEVASSKTNIALLKMEKNSLTTIVNTHVKTMSVCTMFIILFSLANERVVLMLFFCYVSLVNKRKT</sequence>
<keyword evidence="4" id="KW-1185">Reference proteome</keyword>
<comment type="caution">
    <text evidence="3">The sequence shown here is derived from an EMBL/GenBank/DDBJ whole genome shotgun (WGS) entry which is preliminary data.</text>
</comment>
<dbReference type="AlphaFoldDB" id="A0AAV5VA62"/>
<organism evidence="3 4">
    <name type="scientific">Pristionchus fissidentatus</name>
    <dbReference type="NCBI Taxonomy" id="1538716"/>
    <lineage>
        <taxon>Eukaryota</taxon>
        <taxon>Metazoa</taxon>
        <taxon>Ecdysozoa</taxon>
        <taxon>Nematoda</taxon>
        <taxon>Chromadorea</taxon>
        <taxon>Rhabditida</taxon>
        <taxon>Rhabditina</taxon>
        <taxon>Diplogasteromorpha</taxon>
        <taxon>Diplogasteroidea</taxon>
        <taxon>Neodiplogasteridae</taxon>
        <taxon>Pristionchus</taxon>
    </lineage>
</organism>
<protein>
    <submittedName>
        <fullName evidence="3">Uncharacterized protein</fullName>
    </submittedName>
</protein>
<dbReference type="EMBL" id="BTSY01000002">
    <property type="protein sequence ID" value="GMT15389.1"/>
    <property type="molecule type" value="Genomic_DNA"/>
</dbReference>
<keyword evidence="2" id="KW-0812">Transmembrane</keyword>
<feature type="non-terminal residue" evidence="3">
    <location>
        <position position="156"/>
    </location>
</feature>